<accession>A0A9P4UBS2</accession>
<evidence type="ECO:0000313" key="2">
    <source>
        <dbReference type="EMBL" id="KAF2443407.1"/>
    </source>
</evidence>
<feature type="domain" description="Prion-inhibition and propagation HeLo" evidence="1">
    <location>
        <begin position="6"/>
        <end position="162"/>
    </location>
</feature>
<dbReference type="InterPro" id="IPR038305">
    <property type="entry name" value="HeLo_sf"/>
</dbReference>
<organism evidence="2 3">
    <name type="scientific">Karstenula rhodostoma CBS 690.94</name>
    <dbReference type="NCBI Taxonomy" id="1392251"/>
    <lineage>
        <taxon>Eukaryota</taxon>
        <taxon>Fungi</taxon>
        <taxon>Dikarya</taxon>
        <taxon>Ascomycota</taxon>
        <taxon>Pezizomycotina</taxon>
        <taxon>Dothideomycetes</taxon>
        <taxon>Pleosporomycetidae</taxon>
        <taxon>Pleosporales</taxon>
        <taxon>Massarineae</taxon>
        <taxon>Didymosphaeriaceae</taxon>
        <taxon>Karstenula</taxon>
    </lineage>
</organism>
<proteinExistence type="predicted"/>
<dbReference type="OrthoDB" id="20872at2759"/>
<sequence length="169" mass="19027">MAGAAGLAIGVAALFNTCIDSFKIIFAAQDFARDFEVLNTQFQQQKLRLLVWGQSVRIVSRQGAIPRPYPRELNVDHVKPMVFRSSGSINSLLERFKVLEGRYGLKDHAMAGLVHVSVLRSAAPKEMIDRNQNKKGPKALGKWAVFDADQMRYTNKQLKSLIRHSFRKA</sequence>
<gene>
    <name evidence="2" type="ORF">P171DRAFT_37028</name>
</gene>
<dbReference type="Pfam" id="PF14479">
    <property type="entry name" value="HeLo"/>
    <property type="match status" value="1"/>
</dbReference>
<dbReference type="AlphaFoldDB" id="A0A9P4UBS2"/>
<dbReference type="InterPro" id="IPR029498">
    <property type="entry name" value="HeLo_dom"/>
</dbReference>
<dbReference type="Proteomes" id="UP000799764">
    <property type="component" value="Unassembled WGS sequence"/>
</dbReference>
<protein>
    <recommendedName>
        <fullName evidence="1">Prion-inhibition and propagation HeLo domain-containing protein</fullName>
    </recommendedName>
</protein>
<dbReference type="EMBL" id="MU001502">
    <property type="protein sequence ID" value="KAF2443407.1"/>
    <property type="molecule type" value="Genomic_DNA"/>
</dbReference>
<name>A0A9P4UBS2_9PLEO</name>
<evidence type="ECO:0000313" key="3">
    <source>
        <dbReference type="Proteomes" id="UP000799764"/>
    </source>
</evidence>
<reference evidence="2" key="1">
    <citation type="journal article" date="2020" name="Stud. Mycol.">
        <title>101 Dothideomycetes genomes: a test case for predicting lifestyles and emergence of pathogens.</title>
        <authorList>
            <person name="Haridas S."/>
            <person name="Albert R."/>
            <person name="Binder M."/>
            <person name="Bloem J."/>
            <person name="Labutti K."/>
            <person name="Salamov A."/>
            <person name="Andreopoulos B."/>
            <person name="Baker S."/>
            <person name="Barry K."/>
            <person name="Bills G."/>
            <person name="Bluhm B."/>
            <person name="Cannon C."/>
            <person name="Castanera R."/>
            <person name="Culley D."/>
            <person name="Daum C."/>
            <person name="Ezra D."/>
            <person name="Gonzalez J."/>
            <person name="Henrissat B."/>
            <person name="Kuo A."/>
            <person name="Liang C."/>
            <person name="Lipzen A."/>
            <person name="Lutzoni F."/>
            <person name="Magnuson J."/>
            <person name="Mondo S."/>
            <person name="Nolan M."/>
            <person name="Ohm R."/>
            <person name="Pangilinan J."/>
            <person name="Park H.-J."/>
            <person name="Ramirez L."/>
            <person name="Alfaro M."/>
            <person name="Sun H."/>
            <person name="Tritt A."/>
            <person name="Yoshinaga Y."/>
            <person name="Zwiers L.-H."/>
            <person name="Turgeon B."/>
            <person name="Goodwin S."/>
            <person name="Spatafora J."/>
            <person name="Crous P."/>
            <person name="Grigoriev I."/>
        </authorList>
    </citation>
    <scope>NUCLEOTIDE SEQUENCE</scope>
    <source>
        <strain evidence="2">CBS 690.94</strain>
    </source>
</reference>
<evidence type="ECO:0000259" key="1">
    <source>
        <dbReference type="Pfam" id="PF14479"/>
    </source>
</evidence>
<comment type="caution">
    <text evidence="2">The sequence shown here is derived from an EMBL/GenBank/DDBJ whole genome shotgun (WGS) entry which is preliminary data.</text>
</comment>
<dbReference type="Gene3D" id="1.20.120.1020">
    <property type="entry name" value="Prion-inhibition and propagation, HeLo domain"/>
    <property type="match status" value="1"/>
</dbReference>
<keyword evidence="3" id="KW-1185">Reference proteome</keyword>